<dbReference type="Pfam" id="PF11807">
    <property type="entry name" value="UstYa"/>
    <property type="match status" value="1"/>
</dbReference>
<protein>
    <submittedName>
        <fullName evidence="3">Uncharacterized protein</fullName>
    </submittedName>
</protein>
<proteinExistence type="inferred from homology"/>
<keyword evidence="4" id="KW-1185">Reference proteome</keyword>
<gene>
    <name evidence="3" type="ORF">DFH08DRAFT_706265</name>
</gene>
<comment type="pathway">
    <text evidence="1">Mycotoxin biosynthesis.</text>
</comment>
<dbReference type="PANTHER" id="PTHR33365:SF4">
    <property type="entry name" value="CYCLOCHLOROTINE BIOSYNTHESIS PROTEIN O"/>
    <property type="match status" value="1"/>
</dbReference>
<organism evidence="3 4">
    <name type="scientific">Mycena albidolilacea</name>
    <dbReference type="NCBI Taxonomy" id="1033008"/>
    <lineage>
        <taxon>Eukaryota</taxon>
        <taxon>Fungi</taxon>
        <taxon>Dikarya</taxon>
        <taxon>Basidiomycota</taxon>
        <taxon>Agaricomycotina</taxon>
        <taxon>Agaricomycetes</taxon>
        <taxon>Agaricomycetidae</taxon>
        <taxon>Agaricales</taxon>
        <taxon>Marasmiineae</taxon>
        <taxon>Mycenaceae</taxon>
        <taxon>Mycena</taxon>
    </lineage>
</organism>
<dbReference type="InterPro" id="IPR021765">
    <property type="entry name" value="UstYa-like"/>
</dbReference>
<name>A0AAD6ZSK4_9AGAR</name>
<evidence type="ECO:0000256" key="2">
    <source>
        <dbReference type="ARBA" id="ARBA00035112"/>
    </source>
</evidence>
<accession>A0AAD6ZSK4</accession>
<evidence type="ECO:0000313" key="4">
    <source>
        <dbReference type="Proteomes" id="UP001218218"/>
    </source>
</evidence>
<evidence type="ECO:0000313" key="3">
    <source>
        <dbReference type="EMBL" id="KAJ7336088.1"/>
    </source>
</evidence>
<dbReference type="AlphaFoldDB" id="A0AAD6ZSK4"/>
<dbReference type="GO" id="GO:0043386">
    <property type="term" value="P:mycotoxin biosynthetic process"/>
    <property type="evidence" value="ECO:0007669"/>
    <property type="project" value="InterPro"/>
</dbReference>
<comment type="caution">
    <text evidence="3">The sequence shown here is derived from an EMBL/GenBank/DDBJ whole genome shotgun (WGS) entry which is preliminary data.</text>
</comment>
<sequence length="200" mass="23490">APAERAIRQKIVKFTRGVEDDIPIYERRPSAEVDEAWHQLYSVAETKISKSDEMRMPNRTWPLGRYPGHYMTALDVFHQLHCLVCSLRAWIKFRALIDVSQDTLRQQIHRGLRYNYTRVPISHARHCIGAIRQALMCSADISPIAWQWSEEHQTAQQRDDIVHVCRDFDQIRDWADRHTFVAQTTDFDVYVEDDSDVPLD</sequence>
<dbReference type="PANTHER" id="PTHR33365">
    <property type="entry name" value="YALI0B05434P"/>
    <property type="match status" value="1"/>
</dbReference>
<reference evidence="3" key="1">
    <citation type="submission" date="2023-03" db="EMBL/GenBank/DDBJ databases">
        <title>Massive genome expansion in bonnet fungi (Mycena s.s.) driven by repeated elements and novel gene families across ecological guilds.</title>
        <authorList>
            <consortium name="Lawrence Berkeley National Laboratory"/>
            <person name="Harder C.B."/>
            <person name="Miyauchi S."/>
            <person name="Viragh M."/>
            <person name="Kuo A."/>
            <person name="Thoen E."/>
            <person name="Andreopoulos B."/>
            <person name="Lu D."/>
            <person name="Skrede I."/>
            <person name="Drula E."/>
            <person name="Henrissat B."/>
            <person name="Morin E."/>
            <person name="Kohler A."/>
            <person name="Barry K."/>
            <person name="LaButti K."/>
            <person name="Morin E."/>
            <person name="Salamov A."/>
            <person name="Lipzen A."/>
            <person name="Mereny Z."/>
            <person name="Hegedus B."/>
            <person name="Baldrian P."/>
            <person name="Stursova M."/>
            <person name="Weitz H."/>
            <person name="Taylor A."/>
            <person name="Grigoriev I.V."/>
            <person name="Nagy L.G."/>
            <person name="Martin F."/>
            <person name="Kauserud H."/>
        </authorList>
    </citation>
    <scope>NUCLEOTIDE SEQUENCE</scope>
    <source>
        <strain evidence="3">CBHHK002</strain>
    </source>
</reference>
<dbReference type="EMBL" id="JARIHO010000031">
    <property type="protein sequence ID" value="KAJ7336088.1"/>
    <property type="molecule type" value="Genomic_DNA"/>
</dbReference>
<evidence type="ECO:0000256" key="1">
    <source>
        <dbReference type="ARBA" id="ARBA00004685"/>
    </source>
</evidence>
<comment type="similarity">
    <text evidence="2">Belongs to the ustYa family.</text>
</comment>
<feature type="non-terminal residue" evidence="3">
    <location>
        <position position="200"/>
    </location>
</feature>
<dbReference type="Proteomes" id="UP001218218">
    <property type="component" value="Unassembled WGS sequence"/>
</dbReference>